<dbReference type="PANTHER" id="PTHR10609:SF14">
    <property type="entry name" value="BIOTINIDASE"/>
    <property type="match status" value="1"/>
</dbReference>
<gene>
    <name evidence="5" type="ORF">NEZAVI_LOCUS1778</name>
</gene>
<dbReference type="Proteomes" id="UP001152798">
    <property type="component" value="Chromosome 1"/>
</dbReference>
<dbReference type="Pfam" id="PF00795">
    <property type="entry name" value="CN_hydrolase"/>
    <property type="match status" value="1"/>
</dbReference>
<evidence type="ECO:0000256" key="3">
    <source>
        <dbReference type="SAM" id="SignalP"/>
    </source>
</evidence>
<protein>
    <recommendedName>
        <fullName evidence="4">CN hydrolase domain-containing protein</fullName>
    </recommendedName>
</protein>
<evidence type="ECO:0000256" key="1">
    <source>
        <dbReference type="ARBA" id="ARBA00008225"/>
    </source>
</evidence>
<dbReference type="OrthoDB" id="10250282at2759"/>
<dbReference type="InterPro" id="IPR036526">
    <property type="entry name" value="C-N_Hydrolase_sf"/>
</dbReference>
<dbReference type="EMBL" id="OV725077">
    <property type="protein sequence ID" value="CAH1390594.1"/>
    <property type="molecule type" value="Genomic_DNA"/>
</dbReference>
<dbReference type="InterPro" id="IPR003010">
    <property type="entry name" value="C-N_Hydrolase"/>
</dbReference>
<dbReference type="InterPro" id="IPR043957">
    <property type="entry name" value="Vanin_C"/>
</dbReference>
<evidence type="ECO:0000313" key="6">
    <source>
        <dbReference type="Proteomes" id="UP001152798"/>
    </source>
</evidence>
<dbReference type="AlphaFoldDB" id="A0A9P0DYU6"/>
<comment type="similarity">
    <text evidence="1">Belongs to the carbon-nitrogen hydrolase superfamily. BTD/VNN family.</text>
</comment>
<feature type="domain" description="CN hydrolase" evidence="4">
    <location>
        <begin position="25"/>
        <end position="278"/>
    </location>
</feature>
<name>A0A9P0DYU6_NEZVI</name>
<keyword evidence="2" id="KW-0378">Hydrolase</keyword>
<dbReference type="SUPFAM" id="SSF56317">
    <property type="entry name" value="Carbon-nitrogen hydrolase"/>
    <property type="match status" value="1"/>
</dbReference>
<dbReference type="PANTHER" id="PTHR10609">
    <property type="entry name" value="BIOTINIDASE-RELATED"/>
    <property type="match status" value="1"/>
</dbReference>
<proteinExistence type="inferred from homology"/>
<accession>A0A9P0DYU6</accession>
<dbReference type="Gene3D" id="3.60.110.10">
    <property type="entry name" value="Carbon-nitrogen hydrolase"/>
    <property type="match status" value="1"/>
</dbReference>
<keyword evidence="6" id="KW-1185">Reference proteome</keyword>
<sequence>MDIFLFLILITPVLAVKTGPEEDFYHAAVVEYCPHEGTDGNDTMIKNGVEYVRLIQKAAETADIVVFPEYALTYEDETLFVEIPFGSNEPAPADNPRLHPVVRMVSKAARDNQIYVSICLLEKDLSSGEELKYNTNVVFDRNGIVVSKYRKFNLYYEALNTTKVPDIAIFETDFGVRFGVFICADIFHKEPALTLVYEKNITDFVYPNWFYAELKLGLSVQIQFGWAYMTDSNLLSAGVNSLEQGSTGSGIFAGRKGPAINIINERNETRLLTAKLFKKGKIGKSEGHILEPLSPGVDSTHEIEAENFQNYSTYLLTPEVKNELLSDSDGSKYLNKILELTLCQGSLCCEFYSNVTFTFKSLEYLNMSDLTFLKNDSYYHYQYRFATFDGVKGFPDAGSKGIQVCAIIPCVNSSLTSCGKKTGNVKPLKIHSESFGDIFLHSTTFNELFIRSVTKEMPDFTFPNLLVSSKSLNPKSFGSAPDVSKLVFSSNKRSSNLTYSTDKLIYAGLYSRMISRDGGESYA</sequence>
<dbReference type="InterPro" id="IPR040154">
    <property type="entry name" value="Biotinidase/VNN"/>
</dbReference>
<feature type="chain" id="PRO_5040331496" description="CN hydrolase domain-containing protein" evidence="3">
    <location>
        <begin position="16"/>
        <end position="523"/>
    </location>
</feature>
<organism evidence="5 6">
    <name type="scientific">Nezara viridula</name>
    <name type="common">Southern green stink bug</name>
    <name type="synonym">Cimex viridulus</name>
    <dbReference type="NCBI Taxonomy" id="85310"/>
    <lineage>
        <taxon>Eukaryota</taxon>
        <taxon>Metazoa</taxon>
        <taxon>Ecdysozoa</taxon>
        <taxon>Arthropoda</taxon>
        <taxon>Hexapoda</taxon>
        <taxon>Insecta</taxon>
        <taxon>Pterygota</taxon>
        <taxon>Neoptera</taxon>
        <taxon>Paraneoptera</taxon>
        <taxon>Hemiptera</taxon>
        <taxon>Heteroptera</taxon>
        <taxon>Panheteroptera</taxon>
        <taxon>Pentatomomorpha</taxon>
        <taxon>Pentatomoidea</taxon>
        <taxon>Pentatomidae</taxon>
        <taxon>Pentatominae</taxon>
        <taxon>Nezara</taxon>
    </lineage>
</organism>
<keyword evidence="3" id="KW-0732">Signal</keyword>
<evidence type="ECO:0000256" key="2">
    <source>
        <dbReference type="ARBA" id="ARBA00022801"/>
    </source>
</evidence>
<feature type="signal peptide" evidence="3">
    <location>
        <begin position="1"/>
        <end position="15"/>
    </location>
</feature>
<evidence type="ECO:0000313" key="5">
    <source>
        <dbReference type="EMBL" id="CAH1390594.1"/>
    </source>
</evidence>
<evidence type="ECO:0000259" key="4">
    <source>
        <dbReference type="PROSITE" id="PS50263"/>
    </source>
</evidence>
<dbReference type="PROSITE" id="PS50263">
    <property type="entry name" value="CN_HYDROLASE"/>
    <property type="match status" value="1"/>
</dbReference>
<dbReference type="GO" id="GO:0016787">
    <property type="term" value="F:hydrolase activity"/>
    <property type="evidence" value="ECO:0007669"/>
    <property type="project" value="UniProtKB-KW"/>
</dbReference>
<reference evidence="5" key="1">
    <citation type="submission" date="2022-01" db="EMBL/GenBank/DDBJ databases">
        <authorList>
            <person name="King R."/>
        </authorList>
    </citation>
    <scope>NUCLEOTIDE SEQUENCE</scope>
</reference>
<dbReference type="Pfam" id="PF19018">
    <property type="entry name" value="Vanin_C"/>
    <property type="match status" value="1"/>
</dbReference>